<keyword evidence="6" id="KW-0598">Phosphotransferase system</keyword>
<evidence type="ECO:0000256" key="4">
    <source>
        <dbReference type="ARBA" id="ARBA00022597"/>
    </source>
</evidence>
<keyword evidence="2" id="KW-0813">Transport</keyword>
<keyword evidence="9" id="KW-0675">Receptor</keyword>
<accession>A0ABU4WL79</accession>
<evidence type="ECO:0000256" key="1">
    <source>
        <dbReference type="ARBA" id="ARBA00004496"/>
    </source>
</evidence>
<reference evidence="9 10" key="1">
    <citation type="submission" date="2022-03" db="EMBL/GenBank/DDBJ databases">
        <title>Novel taxa within the pig intestine.</title>
        <authorList>
            <person name="Wylensek D."/>
            <person name="Bishof K."/>
            <person name="Afrizal A."/>
            <person name="Clavel T."/>
        </authorList>
    </citation>
    <scope>NUCLEOTIDE SEQUENCE [LARGE SCALE GENOMIC DNA]</scope>
    <source>
        <strain evidence="9 10">Cla-KB-P134</strain>
    </source>
</reference>
<keyword evidence="3" id="KW-0963">Cytoplasm</keyword>
<evidence type="ECO:0000256" key="5">
    <source>
        <dbReference type="ARBA" id="ARBA00022679"/>
    </source>
</evidence>
<keyword evidence="5" id="KW-0808">Transferase</keyword>
<evidence type="ECO:0000256" key="2">
    <source>
        <dbReference type="ARBA" id="ARBA00022448"/>
    </source>
</evidence>
<dbReference type="SUPFAM" id="SSF52728">
    <property type="entry name" value="PTS IIb component"/>
    <property type="match status" value="1"/>
</dbReference>
<keyword evidence="4 9" id="KW-0762">Sugar transport</keyword>
<dbReference type="RefSeq" id="WP_320325616.1">
    <property type="nucleotide sequence ID" value="NZ_JALBUS010000006.1"/>
</dbReference>
<dbReference type="Proteomes" id="UP001285244">
    <property type="component" value="Unassembled WGS sequence"/>
</dbReference>
<evidence type="ECO:0000256" key="7">
    <source>
        <dbReference type="ARBA" id="ARBA00022777"/>
    </source>
</evidence>
<dbReference type="InterPro" id="IPR036667">
    <property type="entry name" value="PTS_IIB_sorbose-sp_sf"/>
</dbReference>
<keyword evidence="10" id="KW-1185">Reference proteome</keyword>
<dbReference type="EMBL" id="JALBUS010000006">
    <property type="protein sequence ID" value="MDX8417322.1"/>
    <property type="molecule type" value="Genomic_DNA"/>
</dbReference>
<dbReference type="Gene3D" id="3.40.35.10">
    <property type="entry name" value="Phosphotransferase system, sorbose subfamily IIB component"/>
    <property type="match status" value="1"/>
</dbReference>
<evidence type="ECO:0000259" key="8">
    <source>
        <dbReference type="PROSITE" id="PS51101"/>
    </source>
</evidence>
<name>A0ABU4WL79_9FIRM</name>
<dbReference type="PROSITE" id="PS51101">
    <property type="entry name" value="PTS_EIIB_TYPE_4"/>
    <property type="match status" value="1"/>
</dbReference>
<keyword evidence="7" id="KW-0418">Kinase</keyword>
<comment type="caution">
    <text evidence="9">The sequence shown here is derived from an EMBL/GenBank/DDBJ whole genome shotgun (WGS) entry which is preliminary data.</text>
</comment>
<sequence>MKNIVWTRIDDRLIHGQVMTQWIQNASASEVVIVDDGVAKDPFIQMIMKSSVPATINLQVFNTSDAIDYLKGDDNGKRIFILVKTPGVLVELVNNGVKIESINVGGIGAKAGRTSLYKNISASPQEKKDLRTLIDKGIKVFFRVVQSDSEEDVAKYV</sequence>
<dbReference type="InterPro" id="IPR004720">
    <property type="entry name" value="PTS_IIB_sorbose-sp"/>
</dbReference>
<dbReference type="Pfam" id="PF03830">
    <property type="entry name" value="PTSIIB_sorb"/>
    <property type="match status" value="1"/>
</dbReference>
<gene>
    <name evidence="9" type="ORF">MOZ64_05640</name>
</gene>
<organism evidence="9 10">
    <name type="scientific">Absicoccus intestinalis</name>
    <dbReference type="NCBI Taxonomy" id="2926319"/>
    <lineage>
        <taxon>Bacteria</taxon>
        <taxon>Bacillati</taxon>
        <taxon>Bacillota</taxon>
        <taxon>Erysipelotrichia</taxon>
        <taxon>Erysipelotrichales</taxon>
        <taxon>Erysipelotrichaceae</taxon>
        <taxon>Absicoccus</taxon>
    </lineage>
</organism>
<proteinExistence type="predicted"/>
<evidence type="ECO:0000256" key="6">
    <source>
        <dbReference type="ARBA" id="ARBA00022683"/>
    </source>
</evidence>
<protein>
    <submittedName>
        <fullName evidence="9">PTS sugar transporter subunit IIB</fullName>
    </submittedName>
</protein>
<feature type="domain" description="PTS EIIB type-4" evidence="8">
    <location>
        <begin position="1"/>
        <end position="157"/>
    </location>
</feature>
<evidence type="ECO:0000313" key="10">
    <source>
        <dbReference type="Proteomes" id="UP001285244"/>
    </source>
</evidence>
<evidence type="ECO:0000256" key="3">
    <source>
        <dbReference type="ARBA" id="ARBA00022490"/>
    </source>
</evidence>
<evidence type="ECO:0000313" key="9">
    <source>
        <dbReference type="EMBL" id="MDX8417322.1"/>
    </source>
</evidence>
<comment type="subcellular location">
    <subcellularLocation>
        <location evidence="1">Cytoplasm</location>
    </subcellularLocation>
</comment>